<keyword evidence="2" id="KW-1185">Reference proteome</keyword>
<organism evidence="1 2">
    <name type="scientific">Neopusillimonas maritima</name>
    <dbReference type="NCBI Taxonomy" id="2026239"/>
    <lineage>
        <taxon>Bacteria</taxon>
        <taxon>Pseudomonadati</taxon>
        <taxon>Pseudomonadota</taxon>
        <taxon>Betaproteobacteria</taxon>
        <taxon>Burkholderiales</taxon>
        <taxon>Alcaligenaceae</taxon>
        <taxon>Neopusillimonas</taxon>
    </lineage>
</organism>
<dbReference type="EMBL" id="NQOU01000001">
    <property type="protein sequence ID" value="RII84089.1"/>
    <property type="molecule type" value="Genomic_DNA"/>
</dbReference>
<evidence type="ECO:0000313" key="2">
    <source>
        <dbReference type="Proteomes" id="UP000266483"/>
    </source>
</evidence>
<reference evidence="1 2" key="1">
    <citation type="submission" date="2017-08" db="EMBL/GenBank/DDBJ databases">
        <title>Pusillimonas indicus sp. nov., a member of the family Alcaligenaceae isolated from surface seawater.</title>
        <authorList>
            <person name="Li J."/>
        </authorList>
    </citation>
    <scope>NUCLEOTIDE SEQUENCE [LARGE SCALE GENOMIC DNA]</scope>
    <source>
        <strain evidence="1 2">17-4A</strain>
    </source>
</reference>
<evidence type="ECO:0000313" key="1">
    <source>
        <dbReference type="EMBL" id="RII84089.1"/>
    </source>
</evidence>
<name>A0ABX9MYM9_9BURK</name>
<evidence type="ECO:0008006" key="3">
    <source>
        <dbReference type="Google" id="ProtNLM"/>
    </source>
</evidence>
<dbReference type="SUPFAM" id="SSF88723">
    <property type="entry name" value="PIN domain-like"/>
    <property type="match status" value="1"/>
</dbReference>
<protein>
    <recommendedName>
        <fullName evidence="3">PIN domain-containing protein</fullName>
    </recommendedName>
</protein>
<proteinExistence type="predicted"/>
<gene>
    <name evidence="1" type="ORF">CJO09_02320</name>
</gene>
<sequence length="198" mass="22608">MMSTLPRFVVLDTCVLISNVLRPVLLRLAAENVFCVAWSPVIADEWCRTAERLWSVPNEVIRAQWLALQSDFPNADQGDVSAYKAGLKYSDPKDWHVIAVARAVQEQHAGCPVGILTRNMKDFNRSELRRLGIQRWEPDAFLALCFQTHGELVYEALSALLGDKKTARRYDEPLIEMLKRERLFRLNRLIAVATKNAQ</sequence>
<accession>A0ABX9MYM9</accession>
<dbReference type="Proteomes" id="UP000266483">
    <property type="component" value="Unassembled WGS sequence"/>
</dbReference>
<comment type="caution">
    <text evidence="1">The sequence shown here is derived from an EMBL/GenBank/DDBJ whole genome shotgun (WGS) entry which is preliminary data.</text>
</comment>
<dbReference type="InterPro" id="IPR029060">
    <property type="entry name" value="PIN-like_dom_sf"/>
</dbReference>